<keyword evidence="2" id="KW-1185">Reference proteome</keyword>
<dbReference type="Proteomes" id="UP001234178">
    <property type="component" value="Unassembled WGS sequence"/>
</dbReference>
<name>A0ABR0ANV8_9CRUS</name>
<dbReference type="EMBL" id="JAOYFB010000038">
    <property type="protein sequence ID" value="KAK4026638.1"/>
    <property type="molecule type" value="Genomic_DNA"/>
</dbReference>
<evidence type="ECO:0000313" key="1">
    <source>
        <dbReference type="EMBL" id="KAK4026638.1"/>
    </source>
</evidence>
<sequence>MVANKSGRYLDSASQLETGSTFQYNVMGAFCNGCHAHHPAMTVGKIQNLLYLRKLEQPTNWNCCFRSLAANEWHSSVVQSFPQVAVKNKQKNITKYFGRDHIHGALMLVQVMLVTLLPPNCVVRKLLKMEEKRNADDDP</sequence>
<reference evidence="1 2" key="1">
    <citation type="journal article" date="2023" name="Nucleic Acids Res.">
        <title>The hologenome of Daphnia magna reveals possible DNA methylation and microbiome-mediated evolution of the host genome.</title>
        <authorList>
            <person name="Chaturvedi A."/>
            <person name="Li X."/>
            <person name="Dhandapani V."/>
            <person name="Marshall H."/>
            <person name="Kissane S."/>
            <person name="Cuenca-Cambronero M."/>
            <person name="Asole G."/>
            <person name="Calvet F."/>
            <person name="Ruiz-Romero M."/>
            <person name="Marangio P."/>
            <person name="Guigo R."/>
            <person name="Rago D."/>
            <person name="Mirbahai L."/>
            <person name="Eastwood N."/>
            <person name="Colbourne J.K."/>
            <person name="Zhou J."/>
            <person name="Mallon E."/>
            <person name="Orsini L."/>
        </authorList>
    </citation>
    <scope>NUCLEOTIDE SEQUENCE [LARGE SCALE GENOMIC DNA]</scope>
    <source>
        <strain evidence="1">LRV0_1</strain>
    </source>
</reference>
<evidence type="ECO:0000313" key="2">
    <source>
        <dbReference type="Proteomes" id="UP001234178"/>
    </source>
</evidence>
<comment type="caution">
    <text evidence="1">The sequence shown here is derived from an EMBL/GenBank/DDBJ whole genome shotgun (WGS) entry which is preliminary data.</text>
</comment>
<gene>
    <name evidence="1" type="ORF">OUZ56_015663</name>
</gene>
<organism evidence="1 2">
    <name type="scientific">Daphnia magna</name>
    <dbReference type="NCBI Taxonomy" id="35525"/>
    <lineage>
        <taxon>Eukaryota</taxon>
        <taxon>Metazoa</taxon>
        <taxon>Ecdysozoa</taxon>
        <taxon>Arthropoda</taxon>
        <taxon>Crustacea</taxon>
        <taxon>Branchiopoda</taxon>
        <taxon>Diplostraca</taxon>
        <taxon>Cladocera</taxon>
        <taxon>Anomopoda</taxon>
        <taxon>Daphniidae</taxon>
        <taxon>Daphnia</taxon>
    </lineage>
</organism>
<accession>A0ABR0ANV8</accession>
<protein>
    <submittedName>
        <fullName evidence="1">Uncharacterized protein</fullName>
    </submittedName>
</protein>
<proteinExistence type="predicted"/>